<dbReference type="GO" id="GO:0005737">
    <property type="term" value="C:cytoplasm"/>
    <property type="evidence" value="ECO:0007669"/>
    <property type="project" value="UniProtKB-SubCell"/>
</dbReference>
<dbReference type="GO" id="GO:0006611">
    <property type="term" value="P:protein export from nucleus"/>
    <property type="evidence" value="ECO:0007669"/>
    <property type="project" value="InterPro"/>
</dbReference>
<dbReference type="Proteomes" id="UP001652700">
    <property type="component" value="Unplaced"/>
</dbReference>
<evidence type="ECO:0000313" key="11">
    <source>
        <dbReference type="Proteomes" id="UP001652700"/>
    </source>
</evidence>
<accession>A0A6P7G2I9</accession>
<dbReference type="RefSeq" id="XP_028138810.1">
    <property type="nucleotide sequence ID" value="XM_028283009.1"/>
</dbReference>
<comment type="subcellular location">
    <subcellularLocation>
        <location evidence="2">Cytoplasm</location>
    </subcellularLocation>
    <subcellularLocation>
        <location evidence="1">Nucleus</location>
    </subcellularLocation>
</comment>
<dbReference type="InParanoid" id="A0A6P7G2I9"/>
<dbReference type="PROSITE" id="PS50166">
    <property type="entry name" value="IMPORTIN_B_NT"/>
    <property type="match status" value="1"/>
</dbReference>
<feature type="domain" description="Importin N-terminal" evidence="9">
    <location>
        <begin position="32"/>
        <end position="98"/>
    </location>
</feature>
<evidence type="ECO:0000256" key="6">
    <source>
        <dbReference type="ARBA" id="ARBA00022927"/>
    </source>
</evidence>
<evidence type="ECO:0000256" key="3">
    <source>
        <dbReference type="ARBA" id="ARBA00009466"/>
    </source>
</evidence>
<dbReference type="KEGG" id="dvv:114333165"/>
<keyword evidence="5" id="KW-0963">Cytoplasm</keyword>
<evidence type="ECO:0000313" key="12">
    <source>
        <dbReference type="RefSeq" id="XP_028138810.1"/>
    </source>
</evidence>
<keyword evidence="7" id="KW-0539">Nucleus</keyword>
<evidence type="ECO:0000256" key="5">
    <source>
        <dbReference type="ARBA" id="ARBA00022490"/>
    </source>
</evidence>
<evidence type="ECO:0000313" key="10">
    <source>
        <dbReference type="EnsemblMetazoa" id="XP_028138810.1"/>
    </source>
</evidence>
<dbReference type="InterPro" id="IPR016024">
    <property type="entry name" value="ARM-type_fold"/>
</dbReference>
<dbReference type="GO" id="GO:0005049">
    <property type="term" value="F:nuclear export signal receptor activity"/>
    <property type="evidence" value="ECO:0007669"/>
    <property type="project" value="InterPro"/>
</dbReference>
<keyword evidence="4" id="KW-0813">Transport</keyword>
<dbReference type="Pfam" id="PF03810">
    <property type="entry name" value="IBN_N"/>
    <property type="match status" value="1"/>
</dbReference>
<dbReference type="PANTHER" id="PTHR21452">
    <property type="entry name" value="EXPORTIN-6"/>
    <property type="match status" value="1"/>
</dbReference>
<dbReference type="SMART" id="SM00913">
    <property type="entry name" value="IBN_N"/>
    <property type="match status" value="1"/>
</dbReference>
<protein>
    <submittedName>
        <fullName evidence="12">Exportin-6</fullName>
    </submittedName>
</protein>
<dbReference type="InterPro" id="IPR013598">
    <property type="entry name" value="Exportin-1/Importin-b-like"/>
</dbReference>
<dbReference type="GO" id="GO:0005634">
    <property type="term" value="C:nucleus"/>
    <property type="evidence" value="ECO:0007669"/>
    <property type="project" value="UniProtKB-SubCell"/>
</dbReference>
<proteinExistence type="inferred from homology"/>
<evidence type="ECO:0000259" key="9">
    <source>
        <dbReference type="PROSITE" id="PS50166"/>
    </source>
</evidence>
<keyword evidence="11" id="KW-1185">Reference proteome</keyword>
<organism evidence="12">
    <name type="scientific">Diabrotica virgifera virgifera</name>
    <name type="common">western corn rootworm</name>
    <dbReference type="NCBI Taxonomy" id="50390"/>
    <lineage>
        <taxon>Eukaryota</taxon>
        <taxon>Metazoa</taxon>
        <taxon>Ecdysozoa</taxon>
        <taxon>Arthropoda</taxon>
        <taxon>Hexapoda</taxon>
        <taxon>Insecta</taxon>
        <taxon>Pterygota</taxon>
        <taxon>Neoptera</taxon>
        <taxon>Endopterygota</taxon>
        <taxon>Coleoptera</taxon>
        <taxon>Polyphaga</taxon>
        <taxon>Cucujiformia</taxon>
        <taxon>Chrysomeloidea</taxon>
        <taxon>Chrysomelidae</taxon>
        <taxon>Galerucinae</taxon>
        <taxon>Diabroticina</taxon>
        <taxon>Diabroticites</taxon>
        <taxon>Diabrotica</taxon>
    </lineage>
</organism>
<comment type="similarity">
    <text evidence="3">Belongs to the exportin family.</text>
</comment>
<dbReference type="InterPro" id="IPR011989">
    <property type="entry name" value="ARM-like"/>
</dbReference>
<dbReference type="FunCoup" id="A0A6P7G2I9">
    <property type="interactions" value="1691"/>
</dbReference>
<dbReference type="GeneID" id="114333165"/>
<evidence type="ECO:0000256" key="2">
    <source>
        <dbReference type="ARBA" id="ARBA00004496"/>
    </source>
</evidence>
<reference evidence="10" key="2">
    <citation type="submission" date="2025-05" db="UniProtKB">
        <authorList>
            <consortium name="EnsemblMetazoa"/>
        </authorList>
    </citation>
    <scope>IDENTIFICATION</scope>
</reference>
<evidence type="ECO:0000256" key="7">
    <source>
        <dbReference type="ARBA" id="ARBA00023242"/>
    </source>
</evidence>
<dbReference type="OrthoDB" id="10261013at2759"/>
<dbReference type="PANTHER" id="PTHR21452:SF4">
    <property type="entry name" value="EXPORTIN-6"/>
    <property type="match status" value="1"/>
</dbReference>
<keyword evidence="6" id="KW-0653">Protein transport</keyword>
<dbReference type="GO" id="GO:0031267">
    <property type="term" value="F:small GTPase binding"/>
    <property type="evidence" value="ECO:0007669"/>
    <property type="project" value="InterPro"/>
</dbReference>
<dbReference type="CTD" id="47141"/>
<dbReference type="InterPro" id="IPR040016">
    <property type="entry name" value="XPO6"/>
</dbReference>
<gene>
    <name evidence="12" type="primary">LOC114333165</name>
</gene>
<name>A0A6P7G2I9_DIAVI</name>
<evidence type="ECO:0000256" key="1">
    <source>
        <dbReference type="ARBA" id="ARBA00004123"/>
    </source>
</evidence>
<dbReference type="Pfam" id="PF08389">
    <property type="entry name" value="Xpo1"/>
    <property type="match status" value="1"/>
</dbReference>
<sequence length="1066" mass="122118">MDPRDNGSLIALEHLMEEFFNPQTSNSRKHDIETQLNYFKSLPHLWRYCIYFVTNTSSQYVKMFALSTLESVINQQWANTEWSSKEEIKTVLQNFLVENGHSSPHFFRTKYAKLLVDIAKHDWPSTYPNFFNNILELLKAEPSQLVGLILLKTSSEEFMGIQATYESSRRKEEVLRLLQQYIPVVFEMLTNILDNLGTKPRHTSTATPPPSPAHPSSSPTLSQQLVTAAFRPDTKTLTKEALETVQHLFTWAPIQRIPPQIIRAIFSFTTVSSYSQDDDDMCVLAMSTVNELLYRKCTPPETQDFYFQLYHQTVDLLKEITSSANRIDSLDPIFMEKLSELLVLLIEHHLWRLESEPGFSAIEFLSPLFQLTMQLPTVRCYLCCLAVWASFAKQIKVDNAKKYSDVFITLITALLKKIQFTYNSSQLNLINDIDTDEDNETEWQIFLKTTIEIIAIIAEYAPAETFGLVLSPWKISHDIFRSLEQNLDYQNPSLKLQISETERLCYVFKDFSSLTQTLTRLSSIYIDHTSDGSQSPIPVMNSVLEKMLESASLANKAKLYELILRESDSRLITSFIEVHSQLLSSVKTLLTWTTQKNTLNNHTIKMILDLTLPVLRGNYNTVPSKIRHAAAHLLLSFTDLVFAPTLIVIPAMVQFIHIAPNLKFSDKHTNCIVNNAVANLLLKPWGDLRQEDAVQRNLFIGTFFESLTKDFRELTLDTREDRMQNVVESVLPSLSVIVESCRHFPIASKKLLTASIKPTIQHGLFLFPSLVRYKEVSNHVLTFFLNVMGVLQQQLGVDETKNAVQVFMQVTMNERQPSSLCGLDKLLQILQLVVESPGNGYKTFLPGILQLCMENIYPLIVSQGGNSPDVFVALLTLLYSILLHRWQYFYVSQVRLGYSPGCSDSDPGVEHPQKPEQLLAVLQVFGQALLQQDMNIFRISLAALEDLNTKWKLYHKILFRYHLLSEFLTVLFNCLLDKSQSSLSDDVQMAVYNMAAVNFTGFYTTFLRKFVENLEGVSHQQQEVLLRNFQHNHDTDMPTFVHNLQSFVNEARHYRMCNIGTSLRNC</sequence>
<feature type="region of interest" description="Disordered" evidence="8">
    <location>
        <begin position="197"/>
        <end position="222"/>
    </location>
</feature>
<dbReference type="SUPFAM" id="SSF48371">
    <property type="entry name" value="ARM repeat"/>
    <property type="match status" value="1"/>
</dbReference>
<reference evidence="12" key="1">
    <citation type="submission" date="2025-04" db="UniProtKB">
        <authorList>
            <consortium name="RefSeq"/>
        </authorList>
    </citation>
    <scope>IDENTIFICATION</scope>
    <source>
        <tissue evidence="12">Whole insect</tissue>
    </source>
</reference>
<dbReference type="AlphaFoldDB" id="A0A6P7G2I9"/>
<evidence type="ECO:0000256" key="4">
    <source>
        <dbReference type="ARBA" id="ARBA00022448"/>
    </source>
</evidence>
<dbReference type="Gene3D" id="1.25.10.10">
    <property type="entry name" value="Leucine-rich Repeat Variant"/>
    <property type="match status" value="1"/>
</dbReference>
<dbReference type="InterPro" id="IPR001494">
    <property type="entry name" value="Importin-beta_N"/>
</dbReference>
<evidence type="ECO:0000256" key="8">
    <source>
        <dbReference type="SAM" id="MobiDB-lite"/>
    </source>
</evidence>
<dbReference type="EnsemblMetazoa" id="XM_028283009.2">
    <property type="protein sequence ID" value="XP_028138810.1"/>
    <property type="gene ID" value="LOC114333165"/>
</dbReference>